<dbReference type="RefSeq" id="WP_355664153.1">
    <property type="nucleotide sequence ID" value="NZ_JBEXRX010000018.1"/>
</dbReference>
<dbReference type="Gene3D" id="3.40.50.720">
    <property type="entry name" value="NAD(P)-binding Rossmann-like Domain"/>
    <property type="match status" value="1"/>
</dbReference>
<keyword evidence="5" id="KW-1185">Reference proteome</keyword>
<dbReference type="Pfam" id="PF01408">
    <property type="entry name" value="GFO_IDH_MocA"/>
    <property type="match status" value="1"/>
</dbReference>
<dbReference type="SUPFAM" id="SSF51735">
    <property type="entry name" value="NAD(P)-binding Rossmann-fold domains"/>
    <property type="match status" value="1"/>
</dbReference>
<dbReference type="InterPro" id="IPR050463">
    <property type="entry name" value="Gfo/Idh/MocA_oxidrdct_glycsds"/>
</dbReference>
<evidence type="ECO:0000259" key="3">
    <source>
        <dbReference type="Pfam" id="PF01408"/>
    </source>
</evidence>
<comment type="caution">
    <text evidence="4">The sequence shown here is derived from an EMBL/GenBank/DDBJ whole genome shotgun (WGS) entry which is preliminary data.</text>
</comment>
<dbReference type="PANTHER" id="PTHR43818">
    <property type="entry name" value="BCDNA.GH03377"/>
    <property type="match status" value="1"/>
</dbReference>
<dbReference type="EMBL" id="JBEXRX010000018">
    <property type="protein sequence ID" value="MEU0152173.1"/>
    <property type="molecule type" value="Genomic_DNA"/>
</dbReference>
<evidence type="ECO:0000256" key="2">
    <source>
        <dbReference type="SAM" id="MobiDB-lite"/>
    </source>
</evidence>
<proteinExistence type="predicted"/>
<feature type="region of interest" description="Disordered" evidence="2">
    <location>
        <begin position="1"/>
        <end position="23"/>
    </location>
</feature>
<accession>A0ABV2VHA6</accession>
<feature type="domain" description="Gfo/Idh/MocA-like oxidoreductase N-terminal" evidence="3">
    <location>
        <begin position="22"/>
        <end position="108"/>
    </location>
</feature>
<sequence>MTGPGAAPRAEAGAGPGHPPTVALVGANGHGRWHRRAIAPLHAAGRVRLVGLVDVRPLDDDPAAPVPPEARAFTDHRAMLAAVRPDVVVLCTPPHTHLPIALNALAAGADPTATRARTPAS</sequence>
<protein>
    <submittedName>
        <fullName evidence="4">Gfo/Idh/MocA family oxidoreductase</fullName>
    </submittedName>
</protein>
<evidence type="ECO:0000313" key="4">
    <source>
        <dbReference type="EMBL" id="MEU0152173.1"/>
    </source>
</evidence>
<dbReference type="InterPro" id="IPR036291">
    <property type="entry name" value="NAD(P)-bd_dom_sf"/>
</dbReference>
<dbReference type="PANTHER" id="PTHR43818:SF11">
    <property type="entry name" value="BCDNA.GH03377"/>
    <property type="match status" value="1"/>
</dbReference>
<evidence type="ECO:0000256" key="1">
    <source>
        <dbReference type="ARBA" id="ARBA00023002"/>
    </source>
</evidence>
<reference evidence="4 5" key="1">
    <citation type="submission" date="2024-06" db="EMBL/GenBank/DDBJ databases">
        <title>The Natural Products Discovery Center: Release of the First 8490 Sequenced Strains for Exploring Actinobacteria Biosynthetic Diversity.</title>
        <authorList>
            <person name="Kalkreuter E."/>
            <person name="Kautsar S.A."/>
            <person name="Yang D."/>
            <person name="Bader C.D."/>
            <person name="Teijaro C.N."/>
            <person name="Fluegel L."/>
            <person name="Davis C.M."/>
            <person name="Simpson J.R."/>
            <person name="Lauterbach L."/>
            <person name="Steele A.D."/>
            <person name="Gui C."/>
            <person name="Meng S."/>
            <person name="Li G."/>
            <person name="Viehrig K."/>
            <person name="Ye F."/>
            <person name="Su P."/>
            <person name="Kiefer A.F."/>
            <person name="Nichols A."/>
            <person name="Cepeda A.J."/>
            <person name="Yan W."/>
            <person name="Fan B."/>
            <person name="Jiang Y."/>
            <person name="Adhikari A."/>
            <person name="Zheng C.-J."/>
            <person name="Schuster L."/>
            <person name="Cowan T.M."/>
            <person name="Smanski M.J."/>
            <person name="Chevrette M.G."/>
            <person name="De Carvalho L.P.S."/>
            <person name="Shen B."/>
        </authorList>
    </citation>
    <scope>NUCLEOTIDE SEQUENCE [LARGE SCALE GENOMIC DNA]</scope>
    <source>
        <strain evidence="4 5">NPDC006286</strain>
    </source>
</reference>
<gene>
    <name evidence="4" type="ORF">ABZ071_09635</name>
</gene>
<evidence type="ECO:0000313" key="5">
    <source>
        <dbReference type="Proteomes" id="UP001550348"/>
    </source>
</evidence>
<dbReference type="InterPro" id="IPR000683">
    <property type="entry name" value="Gfo/Idh/MocA-like_OxRdtase_N"/>
</dbReference>
<feature type="compositionally biased region" description="Low complexity" evidence="2">
    <location>
        <begin position="1"/>
        <end position="13"/>
    </location>
</feature>
<keyword evidence="1" id="KW-0560">Oxidoreductase</keyword>
<name>A0ABV2VHA6_9ACTN</name>
<organism evidence="4 5">
    <name type="scientific">Micromonospora fulviviridis</name>
    <dbReference type="NCBI Taxonomy" id="47860"/>
    <lineage>
        <taxon>Bacteria</taxon>
        <taxon>Bacillati</taxon>
        <taxon>Actinomycetota</taxon>
        <taxon>Actinomycetes</taxon>
        <taxon>Micromonosporales</taxon>
        <taxon>Micromonosporaceae</taxon>
        <taxon>Micromonospora</taxon>
    </lineage>
</organism>
<dbReference type="Proteomes" id="UP001550348">
    <property type="component" value="Unassembled WGS sequence"/>
</dbReference>